<dbReference type="GO" id="GO:0042981">
    <property type="term" value="P:regulation of apoptotic process"/>
    <property type="evidence" value="ECO:0007669"/>
    <property type="project" value="InterPro"/>
</dbReference>
<evidence type="ECO:0000313" key="2">
    <source>
        <dbReference type="Ensembl" id="ENSKMAP00000001642.1"/>
    </source>
</evidence>
<dbReference type="InterPro" id="IPR011029">
    <property type="entry name" value="DEATH-like_dom_sf"/>
</dbReference>
<evidence type="ECO:0000259" key="1">
    <source>
        <dbReference type="PROSITE" id="PS50209"/>
    </source>
</evidence>
<reference evidence="2" key="2">
    <citation type="submission" date="2025-09" db="UniProtKB">
        <authorList>
            <consortium name="Ensembl"/>
        </authorList>
    </citation>
    <scope>IDENTIFICATION</scope>
</reference>
<dbReference type="AlphaFoldDB" id="A0A3Q3EI35"/>
<dbReference type="InterPro" id="IPR001315">
    <property type="entry name" value="CARD"/>
</dbReference>
<organism evidence="2 3">
    <name type="scientific">Kryptolebias marmoratus</name>
    <name type="common">Mangrove killifish</name>
    <name type="synonym">Rivulus marmoratus</name>
    <dbReference type="NCBI Taxonomy" id="37003"/>
    <lineage>
        <taxon>Eukaryota</taxon>
        <taxon>Metazoa</taxon>
        <taxon>Chordata</taxon>
        <taxon>Craniata</taxon>
        <taxon>Vertebrata</taxon>
        <taxon>Euteleostomi</taxon>
        <taxon>Actinopterygii</taxon>
        <taxon>Neopterygii</taxon>
        <taxon>Teleostei</taxon>
        <taxon>Neoteleostei</taxon>
        <taxon>Acanthomorphata</taxon>
        <taxon>Ovalentaria</taxon>
        <taxon>Atherinomorphae</taxon>
        <taxon>Cyprinodontiformes</taxon>
        <taxon>Rivulidae</taxon>
        <taxon>Kryptolebias</taxon>
    </lineage>
</organism>
<dbReference type="PROSITE" id="PS50209">
    <property type="entry name" value="CARD"/>
    <property type="match status" value="1"/>
</dbReference>
<dbReference type="Pfam" id="PF00619">
    <property type="entry name" value="CARD"/>
    <property type="match status" value="1"/>
</dbReference>
<reference evidence="2" key="1">
    <citation type="submission" date="2025-08" db="UniProtKB">
        <authorList>
            <consortium name="Ensembl"/>
        </authorList>
    </citation>
    <scope>IDENTIFICATION</scope>
</reference>
<dbReference type="Ensembl" id="ENSKMAT00000001685.1">
    <property type="protein sequence ID" value="ENSKMAP00000001642.1"/>
    <property type="gene ID" value="ENSKMAG00000001299.1"/>
</dbReference>
<dbReference type="Proteomes" id="UP000264800">
    <property type="component" value="Unplaced"/>
</dbReference>
<accession>A0A3Q3EI35</accession>
<protein>
    <recommendedName>
        <fullName evidence="1">CARD domain-containing protein</fullName>
    </recommendedName>
</protein>
<feature type="domain" description="CARD" evidence="1">
    <location>
        <begin position="1"/>
        <end position="81"/>
    </location>
</feature>
<keyword evidence="3" id="KW-1185">Reference proteome</keyword>
<dbReference type="SUPFAM" id="SSF47986">
    <property type="entry name" value="DEATH domain"/>
    <property type="match status" value="1"/>
</dbReference>
<proteinExistence type="predicted"/>
<dbReference type="Gene3D" id="1.10.533.10">
    <property type="entry name" value="Death Domain, Fas"/>
    <property type="match status" value="1"/>
</dbReference>
<sequence length="81" mass="9351">MSVRTKFIQCVSDAVLDQLLDRLLDKKVLNEGEIESVKLKKRADKAREIFDMVKRKGDEASAILMKGIKDLDSFFYKELDN</sequence>
<evidence type="ECO:0000313" key="3">
    <source>
        <dbReference type="Proteomes" id="UP000264800"/>
    </source>
</evidence>
<name>A0A3Q3EI35_KRYMA</name>
<dbReference type="OMA" id="CFDNLML"/>